<dbReference type="PANTHER" id="PTHR43968">
    <property type="match status" value="1"/>
</dbReference>
<dbReference type="InterPro" id="IPR004045">
    <property type="entry name" value="Glutathione_S-Trfase_N"/>
</dbReference>
<sequence>MKPAEFILISHPLCPYVQRADITLREKEVPFTRRDIDLANKPEWFLGISPLGKTPVLLVNGQPIFESAVICDYLDETCSPALHPAEPLARAQHRGWIEYASALLALIAGYYSASDAAGLEVREQELINRLQRLEVQLNEGPYFAGAAFSLVDAAMAPVFRYFTAFEQLGRPDLTAGLPRVQAWRAALVARESVRAAVPPDYAERLQRFLLARPSALAQQAACLIA</sequence>
<feature type="domain" description="GST N-terminal" evidence="4">
    <location>
        <begin position="4"/>
        <end position="82"/>
    </location>
</feature>
<dbReference type="Gene3D" id="1.20.1050.10">
    <property type="match status" value="1"/>
</dbReference>
<accession>A0A8J7FFL4</accession>
<dbReference type="RefSeq" id="WP_194114611.1">
    <property type="nucleotide sequence ID" value="NZ_JADFUA010000001.1"/>
</dbReference>
<dbReference type="Gene3D" id="3.40.30.10">
    <property type="entry name" value="Glutaredoxin"/>
    <property type="match status" value="1"/>
</dbReference>
<evidence type="ECO:0000313" key="7">
    <source>
        <dbReference type="Proteomes" id="UP000604481"/>
    </source>
</evidence>
<dbReference type="GO" id="GO:0004364">
    <property type="term" value="F:glutathione transferase activity"/>
    <property type="evidence" value="ECO:0007669"/>
    <property type="project" value="UniProtKB-EC"/>
</dbReference>
<dbReference type="SFLD" id="SFLDG00358">
    <property type="entry name" value="Main_(cytGST)"/>
    <property type="match status" value="1"/>
</dbReference>
<dbReference type="GO" id="GO:0005737">
    <property type="term" value="C:cytoplasm"/>
    <property type="evidence" value="ECO:0007669"/>
    <property type="project" value="TreeGrafter"/>
</dbReference>
<dbReference type="AlphaFoldDB" id="A0A8J7FFL4"/>
<organism evidence="6 7">
    <name type="scientific">Chitinilyticum piscinae</name>
    <dbReference type="NCBI Taxonomy" id="2866724"/>
    <lineage>
        <taxon>Bacteria</taxon>
        <taxon>Pseudomonadati</taxon>
        <taxon>Pseudomonadota</taxon>
        <taxon>Betaproteobacteria</taxon>
        <taxon>Neisseriales</taxon>
        <taxon>Chitinibacteraceae</taxon>
        <taxon>Chitinilyticum</taxon>
    </lineage>
</organism>
<dbReference type="InterPro" id="IPR010987">
    <property type="entry name" value="Glutathione-S-Trfase_C-like"/>
</dbReference>
<dbReference type="InterPro" id="IPR040079">
    <property type="entry name" value="Glutathione_S-Trfase"/>
</dbReference>
<proteinExistence type="predicted"/>
<feature type="domain" description="GST C-terminal" evidence="5">
    <location>
        <begin position="86"/>
        <end position="209"/>
    </location>
</feature>
<dbReference type="InterPro" id="IPR050983">
    <property type="entry name" value="GST_Omega/HSP26"/>
</dbReference>
<keyword evidence="2" id="KW-0808">Transferase</keyword>
<dbReference type="InterPro" id="IPR036282">
    <property type="entry name" value="Glutathione-S-Trfase_C_sf"/>
</dbReference>
<dbReference type="Pfam" id="PF13409">
    <property type="entry name" value="GST_N_2"/>
    <property type="match status" value="1"/>
</dbReference>
<dbReference type="SUPFAM" id="SSF47616">
    <property type="entry name" value="GST C-terminal domain-like"/>
    <property type="match status" value="1"/>
</dbReference>
<dbReference type="InterPro" id="IPR036249">
    <property type="entry name" value="Thioredoxin-like_sf"/>
</dbReference>
<dbReference type="PROSITE" id="PS50404">
    <property type="entry name" value="GST_NTER"/>
    <property type="match status" value="1"/>
</dbReference>
<evidence type="ECO:0000256" key="1">
    <source>
        <dbReference type="ARBA" id="ARBA00012452"/>
    </source>
</evidence>
<dbReference type="PANTHER" id="PTHR43968:SF6">
    <property type="entry name" value="GLUTATHIONE S-TRANSFERASE OMEGA"/>
    <property type="match status" value="1"/>
</dbReference>
<evidence type="ECO:0000256" key="2">
    <source>
        <dbReference type="ARBA" id="ARBA00022679"/>
    </source>
</evidence>
<dbReference type="PROSITE" id="PS50405">
    <property type="entry name" value="GST_CTER"/>
    <property type="match status" value="1"/>
</dbReference>
<dbReference type="Pfam" id="PF13410">
    <property type="entry name" value="GST_C_2"/>
    <property type="match status" value="1"/>
</dbReference>
<dbReference type="Proteomes" id="UP000604481">
    <property type="component" value="Unassembled WGS sequence"/>
</dbReference>
<reference evidence="6 7" key="1">
    <citation type="submission" date="2020-10" db="EMBL/GenBank/DDBJ databases">
        <title>The genome sequence of Chitinilyticum litopenaei 4Y14.</title>
        <authorList>
            <person name="Liu Y."/>
        </authorList>
    </citation>
    <scope>NUCLEOTIDE SEQUENCE [LARGE SCALE GENOMIC DNA]</scope>
    <source>
        <strain evidence="6 7">4Y14</strain>
    </source>
</reference>
<dbReference type="InterPro" id="IPR045073">
    <property type="entry name" value="Omega/Tau-like"/>
</dbReference>
<dbReference type="CDD" id="cd00570">
    <property type="entry name" value="GST_N_family"/>
    <property type="match status" value="1"/>
</dbReference>
<gene>
    <name evidence="6" type="ORF">INR99_02000</name>
</gene>
<evidence type="ECO:0000259" key="5">
    <source>
        <dbReference type="PROSITE" id="PS50405"/>
    </source>
</evidence>
<evidence type="ECO:0000313" key="6">
    <source>
        <dbReference type="EMBL" id="MBE9608110.1"/>
    </source>
</evidence>
<evidence type="ECO:0000259" key="4">
    <source>
        <dbReference type="PROSITE" id="PS50404"/>
    </source>
</evidence>
<dbReference type="SFLD" id="SFLDS00019">
    <property type="entry name" value="Glutathione_Transferase_(cytos"/>
    <property type="match status" value="1"/>
</dbReference>
<comment type="caution">
    <text evidence="6">The sequence shown here is derived from an EMBL/GenBank/DDBJ whole genome shotgun (WGS) entry which is preliminary data.</text>
</comment>
<dbReference type="SUPFAM" id="SSF52833">
    <property type="entry name" value="Thioredoxin-like"/>
    <property type="match status" value="1"/>
</dbReference>
<evidence type="ECO:0000256" key="3">
    <source>
        <dbReference type="ARBA" id="ARBA00047960"/>
    </source>
</evidence>
<keyword evidence="7" id="KW-1185">Reference proteome</keyword>
<protein>
    <recommendedName>
        <fullName evidence="1">glutathione transferase</fullName>
        <ecNumber evidence="1">2.5.1.18</ecNumber>
    </recommendedName>
</protein>
<comment type="catalytic activity">
    <reaction evidence="3">
        <text>RX + glutathione = an S-substituted glutathione + a halide anion + H(+)</text>
        <dbReference type="Rhea" id="RHEA:16437"/>
        <dbReference type="ChEBI" id="CHEBI:15378"/>
        <dbReference type="ChEBI" id="CHEBI:16042"/>
        <dbReference type="ChEBI" id="CHEBI:17792"/>
        <dbReference type="ChEBI" id="CHEBI:57925"/>
        <dbReference type="ChEBI" id="CHEBI:90779"/>
        <dbReference type="EC" id="2.5.1.18"/>
    </reaction>
</comment>
<name>A0A8J7FFL4_9NEIS</name>
<dbReference type="SFLD" id="SFLDG01152">
    <property type="entry name" value="Main.3:_Omega-_and_Tau-like"/>
    <property type="match status" value="1"/>
</dbReference>
<dbReference type="EC" id="2.5.1.18" evidence="1"/>
<dbReference type="EMBL" id="JADFUA010000001">
    <property type="protein sequence ID" value="MBE9608110.1"/>
    <property type="molecule type" value="Genomic_DNA"/>
</dbReference>